<dbReference type="InterPro" id="IPR020549">
    <property type="entry name" value="YbeY_CS"/>
</dbReference>
<keyword evidence="4 7" id="KW-0255">Endonuclease</keyword>
<comment type="subcellular location">
    <subcellularLocation>
        <location evidence="7">Cytoplasm</location>
    </subcellularLocation>
</comment>
<dbReference type="NCBIfam" id="TIGR00043">
    <property type="entry name" value="rRNA maturation RNase YbeY"/>
    <property type="match status" value="1"/>
</dbReference>
<evidence type="ECO:0000256" key="5">
    <source>
        <dbReference type="ARBA" id="ARBA00022801"/>
    </source>
</evidence>
<dbReference type="EC" id="3.1.-.-" evidence="7"/>
<evidence type="ECO:0000313" key="8">
    <source>
        <dbReference type="EMBL" id="MBS2212526.1"/>
    </source>
</evidence>
<evidence type="ECO:0000256" key="3">
    <source>
        <dbReference type="ARBA" id="ARBA00022723"/>
    </source>
</evidence>
<keyword evidence="5 7" id="KW-0378">Hydrolase</keyword>
<sequence>MIAFHSEDVSLPKEISDKATYWINEVINQYGYILDNLTYIFCSDEHILKINTDYLDHNYYTDIITFDYCKGKRISGDLFISIDTVKSNSEIYNFNYTDELHRVMIHGVLHLLGFKDASEQEKLIMRKHEDDALSLLATFH</sequence>
<comment type="cofactor">
    <cofactor evidence="7">
        <name>Zn(2+)</name>
        <dbReference type="ChEBI" id="CHEBI:29105"/>
    </cofactor>
    <text evidence="7">Binds 1 zinc ion.</text>
</comment>
<proteinExistence type="inferred from homology"/>
<accession>A0ABS5KC11</accession>
<evidence type="ECO:0000256" key="2">
    <source>
        <dbReference type="ARBA" id="ARBA00022722"/>
    </source>
</evidence>
<dbReference type="Pfam" id="PF02130">
    <property type="entry name" value="YbeY"/>
    <property type="match status" value="1"/>
</dbReference>
<feature type="binding site" evidence="7">
    <location>
        <position position="116"/>
    </location>
    <ligand>
        <name>Zn(2+)</name>
        <dbReference type="ChEBI" id="CHEBI:29105"/>
        <note>catalytic</note>
    </ligand>
</feature>
<dbReference type="PROSITE" id="PS01306">
    <property type="entry name" value="UPF0054"/>
    <property type="match status" value="1"/>
</dbReference>
<dbReference type="InterPro" id="IPR023091">
    <property type="entry name" value="MetalPrtase_cat_dom_sf_prd"/>
</dbReference>
<keyword evidence="6 7" id="KW-0862">Zinc</keyword>
<protein>
    <recommendedName>
        <fullName evidence="7">Endoribonuclease YbeY</fullName>
        <ecNumber evidence="7">3.1.-.-</ecNumber>
    </recommendedName>
</protein>
<name>A0ABS5KC11_9BACT</name>
<feature type="binding site" evidence="7">
    <location>
        <position position="106"/>
    </location>
    <ligand>
        <name>Zn(2+)</name>
        <dbReference type="ChEBI" id="CHEBI:29105"/>
        <note>catalytic</note>
    </ligand>
</feature>
<evidence type="ECO:0000256" key="1">
    <source>
        <dbReference type="ARBA" id="ARBA00010875"/>
    </source>
</evidence>
<dbReference type="PANTHER" id="PTHR46986">
    <property type="entry name" value="ENDORIBONUCLEASE YBEY, CHLOROPLASTIC"/>
    <property type="match status" value="1"/>
</dbReference>
<feature type="binding site" evidence="7">
    <location>
        <position position="110"/>
    </location>
    <ligand>
        <name>Zn(2+)</name>
        <dbReference type="ChEBI" id="CHEBI:29105"/>
        <note>catalytic</note>
    </ligand>
</feature>
<comment type="caution">
    <text evidence="8">The sequence shown here is derived from an EMBL/GenBank/DDBJ whole genome shotgun (WGS) entry which is preliminary data.</text>
</comment>
<evidence type="ECO:0000313" key="9">
    <source>
        <dbReference type="Proteomes" id="UP000721861"/>
    </source>
</evidence>
<evidence type="ECO:0000256" key="4">
    <source>
        <dbReference type="ARBA" id="ARBA00022759"/>
    </source>
</evidence>
<keyword evidence="7" id="KW-0698">rRNA processing</keyword>
<keyword evidence="2 7" id="KW-0540">Nuclease</keyword>
<reference evidence="8 9" key="1">
    <citation type="journal article" date="2014" name="Int. J. Syst. Evol. Microbiol.">
        <title>Carboxylicivirga gen. nov. in the family Marinilabiliaceae with two novel species, Carboxylicivirga mesophila sp. nov. and Carboxylicivirga taeanensis sp. nov., and reclassification of Cytophaga fermentans as Saccharicrinis fermentans gen. nov., comb. nov.</title>
        <authorList>
            <person name="Yang S.H."/>
            <person name="Seo H.S."/>
            <person name="Woo J.H."/>
            <person name="Oh H.M."/>
            <person name="Jang H."/>
            <person name="Lee J.H."/>
            <person name="Kim S.J."/>
            <person name="Kwon K.K."/>
        </authorList>
    </citation>
    <scope>NUCLEOTIDE SEQUENCE [LARGE SCALE GENOMIC DNA]</scope>
    <source>
        <strain evidence="8 9">JCM 18290</strain>
    </source>
</reference>
<evidence type="ECO:0000256" key="7">
    <source>
        <dbReference type="HAMAP-Rule" id="MF_00009"/>
    </source>
</evidence>
<dbReference type="RefSeq" id="WP_212229222.1">
    <property type="nucleotide sequence ID" value="NZ_JAGUCN010000016.1"/>
</dbReference>
<keyword evidence="7" id="KW-0963">Cytoplasm</keyword>
<dbReference type="PANTHER" id="PTHR46986:SF1">
    <property type="entry name" value="ENDORIBONUCLEASE YBEY, CHLOROPLASTIC"/>
    <property type="match status" value="1"/>
</dbReference>
<keyword evidence="7" id="KW-0690">Ribosome biogenesis</keyword>
<keyword evidence="9" id="KW-1185">Reference proteome</keyword>
<dbReference type="InterPro" id="IPR002036">
    <property type="entry name" value="YbeY"/>
</dbReference>
<dbReference type="SUPFAM" id="SSF55486">
    <property type="entry name" value="Metalloproteases ('zincins'), catalytic domain"/>
    <property type="match status" value="1"/>
</dbReference>
<comment type="function">
    <text evidence="7">Single strand-specific metallo-endoribonuclease involved in late-stage 70S ribosome quality control and in maturation of the 3' terminus of the 16S rRNA.</text>
</comment>
<comment type="similarity">
    <text evidence="1 7">Belongs to the endoribonuclease YbeY family.</text>
</comment>
<dbReference type="EMBL" id="JAGUCN010000016">
    <property type="protein sequence ID" value="MBS2212526.1"/>
    <property type="molecule type" value="Genomic_DNA"/>
</dbReference>
<evidence type="ECO:0000256" key="6">
    <source>
        <dbReference type="ARBA" id="ARBA00022833"/>
    </source>
</evidence>
<dbReference type="Gene3D" id="3.40.390.30">
    <property type="entry name" value="Metalloproteases ('zincins'), catalytic domain"/>
    <property type="match status" value="1"/>
</dbReference>
<gene>
    <name evidence="7 8" type="primary">ybeY</name>
    <name evidence="8" type="ORF">KEM09_14005</name>
</gene>
<dbReference type="HAMAP" id="MF_00009">
    <property type="entry name" value="Endoribonucl_YbeY"/>
    <property type="match status" value="1"/>
</dbReference>
<dbReference type="Proteomes" id="UP000721861">
    <property type="component" value="Unassembled WGS sequence"/>
</dbReference>
<keyword evidence="3 7" id="KW-0479">Metal-binding</keyword>
<organism evidence="8 9">
    <name type="scientific">Carboxylicivirga mesophila</name>
    <dbReference type="NCBI Taxonomy" id="1166478"/>
    <lineage>
        <taxon>Bacteria</taxon>
        <taxon>Pseudomonadati</taxon>
        <taxon>Bacteroidota</taxon>
        <taxon>Bacteroidia</taxon>
        <taxon>Marinilabiliales</taxon>
        <taxon>Marinilabiliaceae</taxon>
        <taxon>Carboxylicivirga</taxon>
    </lineage>
</organism>